<feature type="region of interest" description="Disordered" evidence="3">
    <location>
        <begin position="65"/>
        <end position="90"/>
    </location>
</feature>
<dbReference type="OrthoDB" id="2189774at2759"/>
<feature type="region of interest" description="Disordered" evidence="3">
    <location>
        <begin position="159"/>
        <end position="183"/>
    </location>
</feature>
<evidence type="ECO:0000259" key="4">
    <source>
        <dbReference type="Pfam" id="PF16987"/>
    </source>
</evidence>
<feature type="compositionally biased region" description="Basic and acidic residues" evidence="3">
    <location>
        <begin position="65"/>
        <end position="81"/>
    </location>
</feature>
<dbReference type="GO" id="GO:0003712">
    <property type="term" value="F:transcription coregulator activity"/>
    <property type="evidence" value="ECO:0007669"/>
    <property type="project" value="InterPro"/>
</dbReference>
<dbReference type="EMBL" id="JOKQ01000008">
    <property type="protein sequence ID" value="KHN69431.1"/>
    <property type="molecule type" value="Genomic_DNA"/>
</dbReference>
<dbReference type="RefSeq" id="XP_014563473.1">
    <property type="nucleotide sequence ID" value="XM_014707987.1"/>
</dbReference>
<evidence type="ECO:0000313" key="5">
    <source>
        <dbReference type="EMBL" id="KHN69431.1"/>
    </source>
</evidence>
<evidence type="ECO:0000256" key="2">
    <source>
        <dbReference type="ARBA" id="ARBA00023242"/>
    </source>
</evidence>
<evidence type="ECO:0000313" key="6">
    <source>
        <dbReference type="Proteomes" id="UP000031056"/>
    </source>
</evidence>
<dbReference type="InterPro" id="IPR036546">
    <property type="entry name" value="MED15_KIX"/>
</dbReference>
<dbReference type="GO" id="GO:0006355">
    <property type="term" value="P:regulation of DNA-templated transcription"/>
    <property type="evidence" value="ECO:0007669"/>
    <property type="project" value="InterPro"/>
</dbReference>
<dbReference type="VEuPathDB" id="MicrosporidiaDB:M896_081710"/>
<comment type="subcellular location">
    <subcellularLocation>
        <location evidence="1">Nucleus</location>
    </subcellularLocation>
</comment>
<comment type="caution">
    <text evidence="5">The sequence shown here is derived from an EMBL/GenBank/DDBJ whole genome shotgun (WGS) entry which is preliminary data.</text>
</comment>
<dbReference type="InParanoid" id="A0A0B2UEB7"/>
<keyword evidence="2" id="KW-0539">Nucleus</keyword>
<accession>A0A0B2UEB7</accession>
<dbReference type="AlphaFoldDB" id="A0A0B2UEB7"/>
<dbReference type="Gene3D" id="1.10.246.20">
    <property type="entry name" value="Coactivator CBP, KIX domain"/>
    <property type="match status" value="1"/>
</dbReference>
<keyword evidence="6" id="KW-1185">Reference proteome</keyword>
<dbReference type="Proteomes" id="UP000031056">
    <property type="component" value="Unassembled WGS sequence"/>
</dbReference>
<gene>
    <name evidence="5" type="ORF">M896_081710</name>
</gene>
<evidence type="ECO:0000256" key="1">
    <source>
        <dbReference type="ARBA" id="ARBA00004123"/>
    </source>
</evidence>
<dbReference type="Pfam" id="PF16987">
    <property type="entry name" value="KIX_2"/>
    <property type="match status" value="1"/>
</dbReference>
<dbReference type="GeneID" id="26262211"/>
<proteinExistence type="predicted"/>
<feature type="compositionally biased region" description="Polar residues" evidence="3">
    <location>
        <begin position="160"/>
        <end position="174"/>
    </location>
</feature>
<evidence type="ECO:0000256" key="3">
    <source>
        <dbReference type="SAM" id="MobiDB-lite"/>
    </source>
</evidence>
<name>A0A0B2UEB7_9MICR</name>
<protein>
    <recommendedName>
        <fullName evidence="4">Mediator complex subunit 15 KIX domain-containing protein</fullName>
    </recommendedName>
</protein>
<feature type="domain" description="Mediator complex subunit 15 KIX" evidence="4">
    <location>
        <begin position="2"/>
        <end position="71"/>
    </location>
</feature>
<dbReference type="HOGENOM" id="CLU_356392_0_0_1"/>
<sequence>MLPQDERKKMVLKLFTALKDSNIFPGYDMGQIKEAAIRAEQRIFEESKTREEYVNGMDERFKRIEKAAGESRRDRRSEQKQEIPFSASDSWTGRAEGFNLQDLSTHNNYERDRMFSGNLSRFERSGTSESGVIDNMQNGSQDWFTSIRNASAQMDEGHSITKNGMPQKYGSQEMGSKRDRSNSCTIQNSMHKQYSVGSQEFKAGFMHGMNFLGDLSSNDKYRNDNESMHHINEERGINAMFEQPLYNGYFKEAAYMSMRNEVDGNQEYLKYNMKSNECRSKSEVFTKAPIMRNDEKVIAPNPNYLHAGKYFMPQKHSEQRIHLQNNMYTSQARANNQRISDPRSYSLSGYVGNNHMASNMMHGSQSMFQESAMGPEYQNRGGRGTNTFLANSSNGSNIMADGWLGFSSVFDSKGTGNSRKSIEKGMKSSPIFFNQQVQHQQYYNSPQKHGEIGHIHTKPRAAMTLDLSQRFEKQLGQIDMFDNDHTKLGESMNKTDYYFNSGSQGMEPGFKSESFADYINMQNGIHTDTSYANADLNSSFRFDYLQSNMNDSHTTSKELSYDADPIDCSTLGFANYGNQYANINDSNSGYKNDSFDYNASSKPQANENMSGYAINKEHKKELSPDALADIDEFIISNGLNKVLLNSLEILNMKSKLEEGVNAISKSLKVYNSFDDAFPKSKLKVKYKHARMFIEKQIECMKHNIYFLKVRNVGGLIDQINSLIVDMSHELKSANESNTIINYGDCLRDALKAYSEKKKRLSIFGLNLIGKNKN</sequence>
<reference evidence="5 6" key="1">
    <citation type="journal article" date="2014" name="MBio">
        <title>The Ordospora colligata genome; evolution of extreme reduction in microsporidia and host-to-parasite horizontal gene transfer.</title>
        <authorList>
            <person name="Pombert J.-F."/>
            <person name="Haag K.L."/>
            <person name="Beidas S."/>
            <person name="Ebert D."/>
            <person name="Keeling P.J."/>
        </authorList>
    </citation>
    <scope>NUCLEOTIDE SEQUENCE [LARGE SCALE GENOMIC DNA]</scope>
    <source>
        <strain evidence="5 6">OC4</strain>
    </source>
</reference>
<dbReference type="InterPro" id="IPR036529">
    <property type="entry name" value="KIX_dom_sf"/>
</dbReference>
<dbReference type="GO" id="GO:0005634">
    <property type="term" value="C:nucleus"/>
    <property type="evidence" value="ECO:0007669"/>
    <property type="project" value="UniProtKB-SubCell"/>
</dbReference>
<dbReference type="SUPFAM" id="SSF47040">
    <property type="entry name" value="Kix domain of CBP (creb binding protein)"/>
    <property type="match status" value="1"/>
</dbReference>
<organism evidence="5 6">
    <name type="scientific">Ordospora colligata OC4</name>
    <dbReference type="NCBI Taxonomy" id="1354746"/>
    <lineage>
        <taxon>Eukaryota</taxon>
        <taxon>Fungi</taxon>
        <taxon>Fungi incertae sedis</taxon>
        <taxon>Microsporidia</taxon>
        <taxon>Ordosporidae</taxon>
        <taxon>Ordospora</taxon>
    </lineage>
</organism>